<dbReference type="SUPFAM" id="SSF140111">
    <property type="entry name" value="Endosomal sorting complex assembly domain"/>
    <property type="match status" value="1"/>
</dbReference>
<dbReference type="EMBL" id="UXUI01007194">
    <property type="protein sequence ID" value="VDD86145.1"/>
    <property type="molecule type" value="Genomic_DNA"/>
</dbReference>
<evidence type="ECO:0000256" key="1">
    <source>
        <dbReference type="ARBA" id="ARBA00004177"/>
    </source>
</evidence>
<dbReference type="GO" id="GO:0000813">
    <property type="term" value="C:ESCRT I complex"/>
    <property type="evidence" value="ECO:0007669"/>
    <property type="project" value="UniProtKB-UniRule"/>
</dbReference>
<dbReference type="WBParaSite" id="EVEC_0000158001-mRNA-1">
    <property type="protein sequence ID" value="EVEC_0000158001-mRNA-1"/>
    <property type="gene ID" value="EVEC_0000158001"/>
</dbReference>
<dbReference type="PANTHER" id="PTHR12937">
    <property type="entry name" value="VACUOLAR PROTEIN SORTING 28, ISOFORM 2 VPS28"/>
    <property type="match status" value="1"/>
</dbReference>
<evidence type="ECO:0000256" key="4">
    <source>
        <dbReference type="ARBA" id="ARBA00022927"/>
    </source>
</evidence>
<dbReference type="InterPro" id="IPR017898">
    <property type="entry name" value="VPS28_N"/>
</dbReference>
<evidence type="ECO:0000256" key="5">
    <source>
        <dbReference type="ARBA" id="ARBA00056039"/>
    </source>
</evidence>
<comment type="function">
    <text evidence="7">Component of the ESCRT-I complex (endosomal sorting complex required for transport I), a regulator of vesicular trafficking process.</text>
</comment>
<accession>A0A0N4UVU5</accession>
<evidence type="ECO:0000313" key="11">
    <source>
        <dbReference type="EMBL" id="VDD86145.1"/>
    </source>
</evidence>
<comment type="subunit">
    <text evidence="6">Component of the ESCRT-I complex (endosomal sorting complex required for transport I).</text>
</comment>
<dbReference type="InterPro" id="IPR007143">
    <property type="entry name" value="Vps28"/>
</dbReference>
<evidence type="ECO:0000256" key="8">
    <source>
        <dbReference type="PROSITE-ProRule" id="PRU00642"/>
    </source>
</evidence>
<keyword evidence="4 7" id="KW-0653">Protein transport</keyword>
<dbReference type="GO" id="GO:0044877">
    <property type="term" value="F:protein-containing complex binding"/>
    <property type="evidence" value="ECO:0007669"/>
    <property type="project" value="TreeGrafter"/>
</dbReference>
<dbReference type="SUPFAM" id="SSF140427">
    <property type="entry name" value="VPS28 C-terminal domain-like"/>
    <property type="match status" value="1"/>
</dbReference>
<keyword evidence="12" id="KW-1185">Reference proteome</keyword>
<dbReference type="AlphaFoldDB" id="A0A0N4UVU5"/>
<dbReference type="Gene3D" id="1.20.1440.200">
    <property type="match status" value="1"/>
</dbReference>
<reference evidence="11 12" key="2">
    <citation type="submission" date="2018-10" db="EMBL/GenBank/DDBJ databases">
        <authorList>
            <consortium name="Pathogen Informatics"/>
        </authorList>
    </citation>
    <scope>NUCLEOTIDE SEQUENCE [LARGE SCALE GENOMIC DNA]</scope>
</reference>
<name>A0A0N4UVU5_ENTVE</name>
<dbReference type="InterPro" id="IPR037206">
    <property type="entry name" value="VPS28_C_sf"/>
</dbReference>
<dbReference type="InterPro" id="IPR037202">
    <property type="entry name" value="ESCRT_assembly_dom"/>
</dbReference>
<dbReference type="InterPro" id="IPR038358">
    <property type="entry name" value="VPS28_N_sf"/>
</dbReference>
<protein>
    <recommendedName>
        <fullName evidence="7">Vacuolar protein sorting-associated protein 28 homolog</fullName>
    </recommendedName>
</protein>
<evidence type="ECO:0000259" key="10">
    <source>
        <dbReference type="PROSITE" id="PS51313"/>
    </source>
</evidence>
<dbReference type="Gene3D" id="1.20.120.1130">
    <property type="match status" value="1"/>
</dbReference>
<evidence type="ECO:0000256" key="6">
    <source>
        <dbReference type="ARBA" id="ARBA00066174"/>
    </source>
</evidence>
<keyword evidence="3 7" id="KW-0967">Endosome</keyword>
<evidence type="ECO:0000259" key="9">
    <source>
        <dbReference type="PROSITE" id="PS51310"/>
    </source>
</evidence>
<comment type="function">
    <text evidence="5">Component of the ESCRT-I complex, a regulator of vesicular trafficking process.</text>
</comment>
<evidence type="ECO:0000256" key="3">
    <source>
        <dbReference type="ARBA" id="ARBA00022753"/>
    </source>
</evidence>
<organism evidence="13">
    <name type="scientific">Enterobius vermicularis</name>
    <name type="common">Human pinworm</name>
    <dbReference type="NCBI Taxonomy" id="51028"/>
    <lineage>
        <taxon>Eukaryota</taxon>
        <taxon>Metazoa</taxon>
        <taxon>Ecdysozoa</taxon>
        <taxon>Nematoda</taxon>
        <taxon>Chromadorea</taxon>
        <taxon>Rhabditida</taxon>
        <taxon>Spirurina</taxon>
        <taxon>Oxyuridomorpha</taxon>
        <taxon>Oxyuroidea</taxon>
        <taxon>Oxyuridae</taxon>
        <taxon>Enterobius</taxon>
    </lineage>
</organism>
<dbReference type="GO" id="GO:0043328">
    <property type="term" value="P:protein transport to vacuole involved in ubiquitin-dependent protein catabolic process via the multivesicular body sorting pathway"/>
    <property type="evidence" value="ECO:0007669"/>
    <property type="project" value="TreeGrafter"/>
</dbReference>
<reference evidence="13" key="1">
    <citation type="submission" date="2017-02" db="UniProtKB">
        <authorList>
            <consortium name="WormBaseParasite"/>
        </authorList>
    </citation>
    <scope>IDENTIFICATION</scope>
</reference>
<dbReference type="PIRSF" id="PIRSF017535">
    <property type="entry name" value="VPS28"/>
    <property type="match status" value="1"/>
</dbReference>
<dbReference type="InterPro" id="IPR017899">
    <property type="entry name" value="VPS28_C"/>
</dbReference>
<evidence type="ECO:0000256" key="2">
    <source>
        <dbReference type="ARBA" id="ARBA00022448"/>
    </source>
</evidence>
<sequence length="208" mass="24088">MNGVEVDQSLLQDVRLYENNRERERVDSLSELYAVLKSLECLETLFAGDYINHEEYAGECTKLLRQYKMALRQAQVEKVDEFVAKYQMTCPAALERIREGHPVIVRKKENTPKLIKDVVETFITYIDQLKLNVRAVDDLQPSLNDLYLSISAFPALPDDADSKVKVKKWLDRLNQMSATDEVGEEEARQMTFDIESAYTAFNRFLETH</sequence>
<dbReference type="PANTHER" id="PTHR12937:SF0">
    <property type="entry name" value="VACUOLAR PROTEIN SORTING-ASSOCIATED PROTEIN 28 HOMOLOG"/>
    <property type="match status" value="1"/>
</dbReference>
<dbReference type="PROSITE" id="PS51313">
    <property type="entry name" value="VPS28_N"/>
    <property type="match status" value="1"/>
</dbReference>
<comment type="similarity">
    <text evidence="7 8">Belongs to the VPS28 family.</text>
</comment>
<evidence type="ECO:0000313" key="13">
    <source>
        <dbReference type="WBParaSite" id="EVEC_0000158001-mRNA-1"/>
    </source>
</evidence>
<comment type="subcellular location">
    <subcellularLocation>
        <location evidence="1">Endosome</location>
    </subcellularLocation>
</comment>
<dbReference type="STRING" id="51028.A0A0N4UVU5"/>
<evidence type="ECO:0000256" key="7">
    <source>
        <dbReference type="PIRNR" id="PIRNR017535"/>
    </source>
</evidence>
<feature type="domain" description="VPS28 C-terminal" evidence="9">
    <location>
        <begin position="110"/>
        <end position="206"/>
    </location>
</feature>
<gene>
    <name evidence="11" type="ORF">EVEC_LOCUS1288</name>
</gene>
<dbReference type="FunFam" id="1.20.120.1130:FF:000001">
    <property type="entry name" value="Vacuolar protein sorting-associated protein 28 homolog"/>
    <property type="match status" value="1"/>
</dbReference>
<dbReference type="PROSITE" id="PS51310">
    <property type="entry name" value="VPS28_C"/>
    <property type="match status" value="1"/>
</dbReference>
<dbReference type="OrthoDB" id="2671at2759"/>
<evidence type="ECO:0000313" key="12">
    <source>
        <dbReference type="Proteomes" id="UP000274131"/>
    </source>
</evidence>
<keyword evidence="2 7" id="KW-0813">Transport</keyword>
<dbReference type="Pfam" id="PF03997">
    <property type="entry name" value="VPS28"/>
    <property type="match status" value="1"/>
</dbReference>
<feature type="domain" description="VPS28 N-terminal" evidence="10">
    <location>
        <begin position="1"/>
        <end position="107"/>
    </location>
</feature>
<proteinExistence type="inferred from homology"/>
<dbReference type="Proteomes" id="UP000274131">
    <property type="component" value="Unassembled WGS sequence"/>
</dbReference>